<gene>
    <name evidence="1" type="ORF">K7C98_42125</name>
</gene>
<organism evidence="1 2">
    <name type="scientific">Nannocystis pusilla</name>
    <dbReference type="NCBI Taxonomy" id="889268"/>
    <lineage>
        <taxon>Bacteria</taxon>
        <taxon>Pseudomonadati</taxon>
        <taxon>Myxococcota</taxon>
        <taxon>Polyangia</taxon>
        <taxon>Nannocystales</taxon>
        <taxon>Nannocystaceae</taxon>
        <taxon>Nannocystis</taxon>
    </lineage>
</organism>
<evidence type="ECO:0000313" key="1">
    <source>
        <dbReference type="EMBL" id="MBZ5715868.1"/>
    </source>
</evidence>
<sequence>MSDLVEVVAVAGPRGPIREPLRARFLAGGAAGQAVALCTDDPAWGMGCECCELRGALLAAVTRIVADPAVRRLLVDVGDGTVLGEVVSVLRSPMLSRVLEFVGTVGLVREEELSLRPEVAGAARPLVRLRRAGLILVQGGAPFVARVREECRDARVLPLDGGLEVAARVLSGGSRGGGHEVVRSRPVRLAGLEAWLDALPDEVVRVDGDALVLEWPSRRAVVRKLGGRSEIRSLPRDGLAETRLWAVSTRDGVAPKEL</sequence>
<dbReference type="RefSeq" id="WP_224197608.1">
    <property type="nucleotide sequence ID" value="NZ_JAIRAU010000059.1"/>
</dbReference>
<name>A0ABS7U5R5_9BACT</name>
<dbReference type="EMBL" id="JAIRAU010000059">
    <property type="protein sequence ID" value="MBZ5715868.1"/>
    <property type="molecule type" value="Genomic_DNA"/>
</dbReference>
<evidence type="ECO:0000313" key="2">
    <source>
        <dbReference type="Proteomes" id="UP001139031"/>
    </source>
</evidence>
<proteinExistence type="predicted"/>
<accession>A0ABS7U5R5</accession>
<protein>
    <submittedName>
        <fullName evidence="1">Uncharacterized protein</fullName>
    </submittedName>
</protein>
<reference evidence="1" key="1">
    <citation type="submission" date="2021-08" db="EMBL/GenBank/DDBJ databases">
        <authorList>
            <person name="Stevens D.C."/>
        </authorList>
    </citation>
    <scope>NUCLEOTIDE SEQUENCE</scope>
    <source>
        <strain evidence="1">DSM 53165</strain>
    </source>
</reference>
<dbReference type="Proteomes" id="UP001139031">
    <property type="component" value="Unassembled WGS sequence"/>
</dbReference>
<comment type="caution">
    <text evidence="1">The sequence shown here is derived from an EMBL/GenBank/DDBJ whole genome shotgun (WGS) entry which is preliminary data.</text>
</comment>
<keyword evidence="2" id="KW-1185">Reference proteome</keyword>